<sequence length="275" mass="30414">MKSKSYKIFAWVATALFVLLSGKLFYDFYTLDARIVEELEIIEIAKKRVLANTILIPFVAFGIAFFMAILAILLTNIAGSTRYAEGIVIGEVKNEKNTEKKGQTDTQSTSKGMSLSALGEVNKVLGEYNGEERLERILSLICKNLEAAQGAVFLLRKEGRKKFFSFQVGYAYYLAESQKLEYEEGEGLVGQVGKDGVPILLKSVPEGYMKVISGLGEASPRSLLIVPIFARNGKDVIGIFELASFSTFTELQKSYVQQVASLLIEQMEESLIITA</sequence>
<dbReference type="RefSeq" id="WP_101357517.1">
    <property type="nucleotide sequence ID" value="NZ_NKXO01000003.1"/>
</dbReference>
<proteinExistence type="predicted"/>
<evidence type="ECO:0000259" key="2">
    <source>
        <dbReference type="Pfam" id="PF13185"/>
    </source>
</evidence>
<dbReference type="Proteomes" id="UP000233387">
    <property type="component" value="Unassembled WGS sequence"/>
</dbReference>
<evidence type="ECO:0000313" key="4">
    <source>
        <dbReference type="Proteomes" id="UP000233387"/>
    </source>
</evidence>
<keyword evidence="4" id="KW-1185">Reference proteome</keyword>
<keyword evidence="1" id="KW-1133">Transmembrane helix</keyword>
<keyword evidence="1" id="KW-0472">Membrane</keyword>
<reference evidence="3 4" key="1">
    <citation type="submission" date="2017-06" db="EMBL/GenBank/DDBJ databases">
        <title>Raineya orbicola gen. nov., sp. nov. a slightly thermophilic bacterium of the phylum Bacteroidetes and the description of Raineyaceae fam. nov.</title>
        <authorList>
            <person name="Albuquerque L."/>
            <person name="Polonia A.R.M."/>
            <person name="Barroso C."/>
            <person name="Froufe H.J.C."/>
            <person name="Lage O."/>
            <person name="Lobo-Da-Cunha A."/>
            <person name="Egas C."/>
            <person name="Da Costa M.S."/>
        </authorList>
    </citation>
    <scope>NUCLEOTIDE SEQUENCE [LARGE SCALE GENOMIC DNA]</scope>
    <source>
        <strain evidence="3 4">SPSPC-11</strain>
    </source>
</reference>
<dbReference type="AlphaFoldDB" id="A0A2N3IK80"/>
<evidence type="ECO:0000256" key="1">
    <source>
        <dbReference type="SAM" id="Phobius"/>
    </source>
</evidence>
<feature type="transmembrane region" description="Helical" evidence="1">
    <location>
        <begin position="49"/>
        <end position="74"/>
    </location>
</feature>
<dbReference type="Gene3D" id="3.30.450.40">
    <property type="match status" value="1"/>
</dbReference>
<dbReference type="InterPro" id="IPR029016">
    <property type="entry name" value="GAF-like_dom_sf"/>
</dbReference>
<dbReference type="InterPro" id="IPR003018">
    <property type="entry name" value="GAF"/>
</dbReference>
<dbReference type="OrthoDB" id="1123380at2"/>
<dbReference type="EMBL" id="NKXO01000003">
    <property type="protein sequence ID" value="PKQ70714.1"/>
    <property type="molecule type" value="Genomic_DNA"/>
</dbReference>
<comment type="caution">
    <text evidence="3">The sequence shown here is derived from an EMBL/GenBank/DDBJ whole genome shotgun (WGS) entry which is preliminary data.</text>
</comment>
<accession>A0A2N3IK80</accession>
<organism evidence="3 4">
    <name type="scientific">Raineya orbicola</name>
    <dbReference type="NCBI Taxonomy" id="2016530"/>
    <lineage>
        <taxon>Bacteria</taxon>
        <taxon>Pseudomonadati</taxon>
        <taxon>Bacteroidota</taxon>
        <taxon>Cytophagia</taxon>
        <taxon>Cytophagales</taxon>
        <taxon>Raineyaceae</taxon>
        <taxon>Raineya</taxon>
    </lineage>
</organism>
<protein>
    <submittedName>
        <fullName evidence="3">GAF domain</fullName>
    </submittedName>
</protein>
<dbReference type="Pfam" id="PF13185">
    <property type="entry name" value="GAF_2"/>
    <property type="match status" value="1"/>
</dbReference>
<evidence type="ECO:0000313" key="3">
    <source>
        <dbReference type="EMBL" id="PKQ70714.1"/>
    </source>
</evidence>
<keyword evidence="1" id="KW-0812">Transmembrane</keyword>
<name>A0A2N3IK80_9BACT</name>
<gene>
    <name evidence="3" type="ORF">Rain11_0251</name>
</gene>
<feature type="domain" description="GAF" evidence="2">
    <location>
        <begin position="132"/>
        <end position="262"/>
    </location>
</feature>
<dbReference type="SUPFAM" id="SSF55781">
    <property type="entry name" value="GAF domain-like"/>
    <property type="match status" value="1"/>
</dbReference>